<dbReference type="PRINTS" id="PR00320">
    <property type="entry name" value="GPROTEINBRPT"/>
</dbReference>
<dbReference type="InterPro" id="IPR001680">
    <property type="entry name" value="WD40_rpt"/>
</dbReference>
<dbReference type="SUPFAM" id="SSF56112">
    <property type="entry name" value="Protein kinase-like (PK-like)"/>
    <property type="match status" value="1"/>
</dbReference>
<evidence type="ECO:0000256" key="3">
    <source>
        <dbReference type="PROSITE-ProRule" id="PRU00221"/>
    </source>
</evidence>
<dbReference type="PANTHER" id="PTHR22847:SF637">
    <property type="entry name" value="WD REPEAT DOMAIN 5B"/>
    <property type="match status" value="1"/>
</dbReference>
<name>A0A8H3DK82_9AGAM</name>
<feature type="repeat" description="WD" evidence="3">
    <location>
        <begin position="149"/>
        <end position="190"/>
    </location>
</feature>
<feature type="repeat" description="WD" evidence="3">
    <location>
        <begin position="63"/>
        <end position="104"/>
    </location>
</feature>
<gene>
    <name evidence="5" type="ORF">RDB_LOCUS175346</name>
</gene>
<evidence type="ECO:0000313" key="5">
    <source>
        <dbReference type="EMBL" id="CAE6531444.1"/>
    </source>
</evidence>
<evidence type="ECO:0000313" key="6">
    <source>
        <dbReference type="Proteomes" id="UP000663861"/>
    </source>
</evidence>
<dbReference type="InterPro" id="IPR020472">
    <property type="entry name" value="WD40_PAC1"/>
</dbReference>
<dbReference type="SMART" id="SM00220">
    <property type="entry name" value="S_TKc"/>
    <property type="match status" value="1"/>
</dbReference>
<feature type="domain" description="Protein kinase" evidence="4">
    <location>
        <begin position="392"/>
        <end position="660"/>
    </location>
</feature>
<dbReference type="PROSITE" id="PS00678">
    <property type="entry name" value="WD_REPEATS_1"/>
    <property type="match status" value="5"/>
</dbReference>
<dbReference type="PANTHER" id="PTHR22847">
    <property type="entry name" value="WD40 REPEAT PROTEIN"/>
    <property type="match status" value="1"/>
</dbReference>
<organism evidence="5 6">
    <name type="scientific">Rhizoctonia solani</name>
    <dbReference type="NCBI Taxonomy" id="456999"/>
    <lineage>
        <taxon>Eukaryota</taxon>
        <taxon>Fungi</taxon>
        <taxon>Dikarya</taxon>
        <taxon>Basidiomycota</taxon>
        <taxon>Agaricomycotina</taxon>
        <taxon>Agaricomycetes</taxon>
        <taxon>Cantharellales</taxon>
        <taxon>Ceratobasidiaceae</taxon>
        <taxon>Rhizoctonia</taxon>
    </lineage>
</organism>
<dbReference type="EMBL" id="CAJMWY010004417">
    <property type="protein sequence ID" value="CAE6531444.1"/>
    <property type="molecule type" value="Genomic_DNA"/>
</dbReference>
<dbReference type="InterPro" id="IPR019775">
    <property type="entry name" value="WD40_repeat_CS"/>
</dbReference>
<dbReference type="PROSITE" id="PS50011">
    <property type="entry name" value="PROTEIN_KINASE_DOM"/>
    <property type="match status" value="1"/>
</dbReference>
<dbReference type="InterPro" id="IPR001245">
    <property type="entry name" value="Ser-Thr/Tyr_kinase_cat_dom"/>
</dbReference>
<dbReference type="GO" id="GO:1990234">
    <property type="term" value="C:transferase complex"/>
    <property type="evidence" value="ECO:0007669"/>
    <property type="project" value="UniProtKB-ARBA"/>
</dbReference>
<dbReference type="PROSITE" id="PS50082">
    <property type="entry name" value="WD_REPEATS_2"/>
    <property type="match status" value="7"/>
</dbReference>
<dbReference type="PROSITE" id="PS00108">
    <property type="entry name" value="PROTEIN_KINASE_ST"/>
    <property type="match status" value="1"/>
</dbReference>
<dbReference type="InterPro" id="IPR008271">
    <property type="entry name" value="Ser/Thr_kinase_AS"/>
</dbReference>
<keyword evidence="2" id="KW-0677">Repeat</keyword>
<feature type="repeat" description="WD" evidence="3">
    <location>
        <begin position="235"/>
        <end position="276"/>
    </location>
</feature>
<dbReference type="Gene3D" id="2.130.10.10">
    <property type="entry name" value="YVTN repeat-like/Quinoprotein amine dehydrogenase"/>
    <property type="match status" value="4"/>
</dbReference>
<feature type="repeat" description="WD" evidence="3">
    <location>
        <begin position="16"/>
        <end position="50"/>
    </location>
</feature>
<reference evidence="5" key="1">
    <citation type="submission" date="2021-01" db="EMBL/GenBank/DDBJ databases">
        <authorList>
            <person name="Kaushik A."/>
        </authorList>
    </citation>
    <scope>NUCLEOTIDE SEQUENCE</scope>
    <source>
        <strain evidence="5">AG4-RS23</strain>
    </source>
</reference>
<dbReference type="GO" id="GO:0004672">
    <property type="term" value="F:protein kinase activity"/>
    <property type="evidence" value="ECO:0007669"/>
    <property type="project" value="InterPro"/>
</dbReference>
<proteinExistence type="predicted"/>
<dbReference type="Proteomes" id="UP000663861">
    <property type="component" value="Unassembled WGS sequence"/>
</dbReference>
<feature type="repeat" description="WD" evidence="3">
    <location>
        <begin position="106"/>
        <end position="141"/>
    </location>
</feature>
<feature type="repeat" description="WD" evidence="3">
    <location>
        <begin position="278"/>
        <end position="312"/>
    </location>
</feature>
<dbReference type="AlphaFoldDB" id="A0A8H3DK82"/>
<dbReference type="CDD" id="cd00200">
    <property type="entry name" value="WD40"/>
    <property type="match status" value="1"/>
</dbReference>
<protein>
    <recommendedName>
        <fullName evidence="4">Protein kinase domain-containing protein</fullName>
    </recommendedName>
</protein>
<dbReference type="Pfam" id="PF00400">
    <property type="entry name" value="WD40"/>
    <property type="match status" value="7"/>
</dbReference>
<dbReference type="GO" id="GO:0005524">
    <property type="term" value="F:ATP binding"/>
    <property type="evidence" value="ECO:0007669"/>
    <property type="project" value="InterPro"/>
</dbReference>
<comment type="caution">
    <text evidence="5">The sequence shown here is derived from an EMBL/GenBank/DDBJ whole genome shotgun (WGS) entry which is preliminary data.</text>
</comment>
<dbReference type="PROSITE" id="PS50294">
    <property type="entry name" value="WD_REPEATS_REGION"/>
    <property type="match status" value="7"/>
</dbReference>
<evidence type="ECO:0000259" key="4">
    <source>
        <dbReference type="PROSITE" id="PS50011"/>
    </source>
</evidence>
<dbReference type="SUPFAM" id="SSF50978">
    <property type="entry name" value="WD40 repeat-like"/>
    <property type="match status" value="1"/>
</dbReference>
<dbReference type="InterPro" id="IPR015943">
    <property type="entry name" value="WD40/YVTN_repeat-like_dom_sf"/>
</dbReference>
<dbReference type="InterPro" id="IPR000719">
    <property type="entry name" value="Prot_kinase_dom"/>
</dbReference>
<dbReference type="InterPro" id="IPR036322">
    <property type="entry name" value="WD40_repeat_dom_sf"/>
</dbReference>
<dbReference type="Pfam" id="PF07714">
    <property type="entry name" value="PK_Tyr_Ser-Thr"/>
    <property type="match status" value="1"/>
</dbReference>
<dbReference type="InterPro" id="IPR011009">
    <property type="entry name" value="Kinase-like_dom_sf"/>
</dbReference>
<keyword evidence="1 3" id="KW-0853">WD repeat</keyword>
<accession>A0A8H3DK82</accession>
<evidence type="ECO:0000256" key="2">
    <source>
        <dbReference type="ARBA" id="ARBA00022737"/>
    </source>
</evidence>
<sequence length="661" mass="72797">MAQPKLTENPALPIVHEGHTQVVWSVAFAPDLADNTVISGSVDKTIRFWDAYGPFRIGSPLALRGHTGSVYSVAYSPLGDTIASGSGDKTVRLWDSNTRQQIGMPLQGHTGDVNSVAFSPSGNFLASGSDDGTVRLWNLKNKMPPSDPFKGHTDWVRSVAFHPNGTRIITGSKDKTIRIWDVEHRTTVVGPLYGHTERVRSVAVSPDGSQLISGSLDKTLRLWDTRSGVAIGEPFKGDIGSVYSVSFSPNGRYIASGSDNKTVCLWDVRTGGQVMEPFVRHSNNAVSVAFSPSGRHIASSSWDKTVVIWDVSHLIAGQTSDPKDMIEDKVKPLGDHGLELIDQHMDTFNNSKETLEDYSMEPIDQHMSIQDMFSLLLRHGCVDLSLHMEPNQNDAVLVSGGGFGDIWRGELSDGTRVAIKTWREALITMGDYKTLKRAIREIHIWSKMKHVNVHQLMGVVIFKGQSIGMVSEWMDNGNVHEYIRKNPQADRFKLCIEIASGLAYIHSLNMVHGDMKGLNVLIASNGVAKLTDFGISTMCESSIVFSATTTSQALSMRWAAPELLLEQSVKTRESDIYALGMTIIEIITSTMPYPECRQDYSVYSKISQGIFPTRPMDHFKDDNPGNQTWALLASCWNRKPDARPPARQVAVSLASISSLIV</sequence>
<dbReference type="Gene3D" id="1.10.510.10">
    <property type="entry name" value="Transferase(Phosphotransferase) domain 1"/>
    <property type="match status" value="1"/>
</dbReference>
<evidence type="ECO:0000256" key="1">
    <source>
        <dbReference type="ARBA" id="ARBA00022574"/>
    </source>
</evidence>
<feature type="repeat" description="WD" evidence="3">
    <location>
        <begin position="192"/>
        <end position="233"/>
    </location>
</feature>
<dbReference type="SMART" id="SM00320">
    <property type="entry name" value="WD40"/>
    <property type="match status" value="7"/>
</dbReference>